<sequence>MVHREVWAAHRRECNMVEQKKCVIDAANLVKIYQNGSEELKVLDDVSIQVYDGDFMAVLGPSGSGKSTLMNILGCLDIPTAGEYYLDGLNVLTATENELAEIRNRKIGFIFQKFNLLPRLTALQNVMLPLLYRGMDEGEAGELARGKLTLLGLGERLGHRPNELSGGQQQRVAIARAIVGNPELLLADEPTGNLDSKSSEDAMRIFRELNEQGNTIVIITHDVEVADQVKKLVYIRDGKLYENN</sequence>
<reference evidence="6" key="1">
    <citation type="submission" date="2016-11" db="EMBL/GenBank/DDBJ databases">
        <authorList>
            <person name="Varghese N."/>
            <person name="Submissions S."/>
        </authorList>
    </citation>
    <scope>NUCLEOTIDE SEQUENCE [LARGE SCALE GENOMIC DNA]</scope>
    <source>
        <strain evidence="6">DSM 10349</strain>
    </source>
</reference>
<dbReference type="InterPro" id="IPR003439">
    <property type="entry name" value="ABC_transporter-like_ATP-bd"/>
</dbReference>
<evidence type="ECO:0000256" key="2">
    <source>
        <dbReference type="ARBA" id="ARBA00022741"/>
    </source>
</evidence>
<dbReference type="GO" id="GO:0005886">
    <property type="term" value="C:plasma membrane"/>
    <property type="evidence" value="ECO:0007669"/>
    <property type="project" value="TreeGrafter"/>
</dbReference>
<proteinExistence type="predicted"/>
<name>A0A1M6S4N0_9FIRM</name>
<dbReference type="PROSITE" id="PS00211">
    <property type="entry name" value="ABC_TRANSPORTER_1"/>
    <property type="match status" value="1"/>
</dbReference>
<dbReference type="InterPro" id="IPR017911">
    <property type="entry name" value="MacB-like_ATP-bd"/>
</dbReference>
<dbReference type="GO" id="GO:0005524">
    <property type="term" value="F:ATP binding"/>
    <property type="evidence" value="ECO:0007669"/>
    <property type="project" value="UniProtKB-KW"/>
</dbReference>
<dbReference type="SUPFAM" id="SSF52540">
    <property type="entry name" value="P-loop containing nucleoside triphosphate hydrolases"/>
    <property type="match status" value="1"/>
</dbReference>
<dbReference type="PANTHER" id="PTHR24220:SF86">
    <property type="entry name" value="ABC TRANSPORTER ABCH.1"/>
    <property type="match status" value="1"/>
</dbReference>
<dbReference type="InterPro" id="IPR027417">
    <property type="entry name" value="P-loop_NTPase"/>
</dbReference>
<evidence type="ECO:0000313" key="5">
    <source>
        <dbReference type="EMBL" id="SHK39742.1"/>
    </source>
</evidence>
<dbReference type="InterPro" id="IPR017871">
    <property type="entry name" value="ABC_transporter-like_CS"/>
</dbReference>
<keyword evidence="2" id="KW-0547">Nucleotide-binding</keyword>
<dbReference type="InterPro" id="IPR003593">
    <property type="entry name" value="AAA+_ATPase"/>
</dbReference>
<keyword evidence="1" id="KW-0813">Transport</keyword>
<dbReference type="PANTHER" id="PTHR24220">
    <property type="entry name" value="IMPORT ATP-BINDING PROTEIN"/>
    <property type="match status" value="1"/>
</dbReference>
<dbReference type="Pfam" id="PF00005">
    <property type="entry name" value="ABC_tran"/>
    <property type="match status" value="1"/>
</dbReference>
<dbReference type="GO" id="GO:0016887">
    <property type="term" value="F:ATP hydrolysis activity"/>
    <property type="evidence" value="ECO:0007669"/>
    <property type="project" value="InterPro"/>
</dbReference>
<dbReference type="InterPro" id="IPR015854">
    <property type="entry name" value="ABC_transpr_LolD-like"/>
</dbReference>
<dbReference type="EMBL" id="FRAR01000012">
    <property type="protein sequence ID" value="SHK39742.1"/>
    <property type="molecule type" value="Genomic_DNA"/>
</dbReference>
<gene>
    <name evidence="5" type="ORF">SAMN02745123_01727</name>
</gene>
<dbReference type="Gene3D" id="3.40.50.300">
    <property type="entry name" value="P-loop containing nucleotide triphosphate hydrolases"/>
    <property type="match status" value="1"/>
</dbReference>
<evidence type="ECO:0000256" key="3">
    <source>
        <dbReference type="ARBA" id="ARBA00022840"/>
    </source>
</evidence>
<evidence type="ECO:0000256" key="1">
    <source>
        <dbReference type="ARBA" id="ARBA00022448"/>
    </source>
</evidence>
<evidence type="ECO:0000313" key="6">
    <source>
        <dbReference type="Proteomes" id="UP000183997"/>
    </source>
</evidence>
<dbReference type="Proteomes" id="UP000183997">
    <property type="component" value="Unassembled WGS sequence"/>
</dbReference>
<organism evidence="5 6">
    <name type="scientific">Desulforamulus aeronauticus DSM 10349</name>
    <dbReference type="NCBI Taxonomy" id="1121421"/>
    <lineage>
        <taxon>Bacteria</taxon>
        <taxon>Bacillati</taxon>
        <taxon>Bacillota</taxon>
        <taxon>Clostridia</taxon>
        <taxon>Eubacteriales</taxon>
        <taxon>Peptococcaceae</taxon>
        <taxon>Desulforamulus</taxon>
    </lineage>
</organism>
<accession>A0A1M6S4N0</accession>
<dbReference type="CDD" id="cd03255">
    <property type="entry name" value="ABC_MJ0796_LolCDE_FtsE"/>
    <property type="match status" value="1"/>
</dbReference>
<feature type="domain" description="ABC transporter" evidence="4">
    <location>
        <begin position="24"/>
        <end position="244"/>
    </location>
</feature>
<keyword evidence="3 5" id="KW-0067">ATP-binding</keyword>
<dbReference type="FunFam" id="3.40.50.300:FF:000032">
    <property type="entry name" value="Export ABC transporter ATP-binding protein"/>
    <property type="match status" value="1"/>
</dbReference>
<evidence type="ECO:0000259" key="4">
    <source>
        <dbReference type="PROSITE" id="PS50893"/>
    </source>
</evidence>
<dbReference type="SMART" id="SM00382">
    <property type="entry name" value="AAA"/>
    <property type="match status" value="1"/>
</dbReference>
<dbReference type="GO" id="GO:0022857">
    <property type="term" value="F:transmembrane transporter activity"/>
    <property type="evidence" value="ECO:0007669"/>
    <property type="project" value="UniProtKB-ARBA"/>
</dbReference>
<dbReference type="STRING" id="1121421.SAMN02745123_01727"/>
<dbReference type="PROSITE" id="PS50893">
    <property type="entry name" value="ABC_TRANSPORTER_2"/>
    <property type="match status" value="1"/>
</dbReference>
<dbReference type="GO" id="GO:0098796">
    <property type="term" value="C:membrane protein complex"/>
    <property type="evidence" value="ECO:0007669"/>
    <property type="project" value="UniProtKB-ARBA"/>
</dbReference>
<protein>
    <submittedName>
        <fullName evidence="5">Putative ABC transport system ATP-binding protein</fullName>
    </submittedName>
</protein>
<dbReference type="AlphaFoldDB" id="A0A1M6S4N0"/>
<keyword evidence="6" id="KW-1185">Reference proteome</keyword>